<keyword evidence="2" id="KW-0732">Signal</keyword>
<gene>
    <name evidence="4" type="ORF">HF838_09885</name>
</gene>
<evidence type="ECO:0000256" key="1">
    <source>
        <dbReference type="SAM" id="Coils"/>
    </source>
</evidence>
<reference evidence="4 5" key="1">
    <citation type="submission" date="2020-04" db="EMBL/GenBank/DDBJ databases">
        <authorList>
            <person name="Hitch T.C.A."/>
            <person name="Wylensek D."/>
            <person name="Clavel T."/>
        </authorList>
    </citation>
    <scope>NUCLEOTIDE SEQUENCE [LARGE SCALE GENOMIC DNA]</scope>
    <source>
        <strain evidence="4 5">WB01_D5_05</strain>
    </source>
</reference>
<dbReference type="InterPro" id="IPR001119">
    <property type="entry name" value="SLH_dom"/>
</dbReference>
<dbReference type="Proteomes" id="UP000561326">
    <property type="component" value="Unassembled WGS sequence"/>
</dbReference>
<dbReference type="GeneID" id="92840355"/>
<dbReference type="PROSITE" id="PS51272">
    <property type="entry name" value="SLH"/>
    <property type="match status" value="1"/>
</dbReference>
<evidence type="ECO:0000313" key="4">
    <source>
        <dbReference type="EMBL" id="NME98569.1"/>
    </source>
</evidence>
<feature type="coiled-coil region" evidence="1">
    <location>
        <begin position="426"/>
        <end position="453"/>
    </location>
</feature>
<evidence type="ECO:0000259" key="3">
    <source>
        <dbReference type="PROSITE" id="PS51272"/>
    </source>
</evidence>
<dbReference type="Pfam" id="PF20316">
    <property type="entry name" value="DUF6612"/>
    <property type="match status" value="1"/>
</dbReference>
<accession>A0A848CVV7</accession>
<dbReference type="OrthoDB" id="2680600at2"/>
<sequence length="456" mass="50254">MKKGKVAAAGMLSLAMLMGTPAFNVLAAEPAVAVQPQGETLTRGEFFKMLDQAIDLPKSEEKRTYKDVPQGSELADIVNKLQTVGALHGYNDGTVRPEDKLKSGEAIALISGALGIPDHPVPGGSSPLDSEHWASNIASWMKSAKVDYNWNDLDRAITKQEAESLVKQLLSTSSDATKLLEESQKAQKDIKSFNLKGDMSFSMVLKQNALEQLSADERKTFEEMAKKGMSMKMEGAYVMPDSMYTKSHMKMPDFGQGVELGDMEIEQYVIGKDMYMHMKMPEIASADSKGTSEWVKMKDAFPLDMKTMMEQQMSGVPPQLEKKLFYRSAGEGQLSFQGRIDKLSDLASMMNGMQGMEDMTAALKEAEKSIGAIYLQGVMNFDPKTKLPVDSSMQFVISFNEKAGNAEEIPFKQMIMAQNVKYSDYNDNVKIELPEAAKQAKEASANVEAAKQATKQ</sequence>
<name>A0A848CVV7_ANEAE</name>
<dbReference type="EMBL" id="JABAGO010000015">
    <property type="protein sequence ID" value="NME98569.1"/>
    <property type="molecule type" value="Genomic_DNA"/>
</dbReference>
<dbReference type="AlphaFoldDB" id="A0A848CVV7"/>
<comment type="caution">
    <text evidence="4">The sequence shown here is derived from an EMBL/GenBank/DDBJ whole genome shotgun (WGS) entry which is preliminary data.</text>
</comment>
<dbReference type="InterPro" id="IPR046720">
    <property type="entry name" value="DUF6612"/>
</dbReference>
<feature type="domain" description="SLH" evidence="3">
    <location>
        <begin position="61"/>
        <end position="124"/>
    </location>
</feature>
<proteinExistence type="predicted"/>
<protein>
    <recommendedName>
        <fullName evidence="3">SLH domain-containing protein</fullName>
    </recommendedName>
</protein>
<feature type="signal peptide" evidence="2">
    <location>
        <begin position="1"/>
        <end position="27"/>
    </location>
</feature>
<organism evidence="4 5">
    <name type="scientific">Aneurinibacillus aneurinilyticus</name>
    <name type="common">Bacillus aneurinolyticus</name>
    <dbReference type="NCBI Taxonomy" id="1391"/>
    <lineage>
        <taxon>Bacteria</taxon>
        <taxon>Bacillati</taxon>
        <taxon>Bacillota</taxon>
        <taxon>Bacilli</taxon>
        <taxon>Bacillales</taxon>
        <taxon>Paenibacillaceae</taxon>
        <taxon>Aneurinibacillus group</taxon>
        <taxon>Aneurinibacillus</taxon>
    </lineage>
</organism>
<dbReference type="RefSeq" id="WP_021623011.1">
    <property type="nucleotide sequence ID" value="NZ_CABKST010000199.1"/>
</dbReference>
<feature type="chain" id="PRO_5032736399" description="SLH domain-containing protein" evidence="2">
    <location>
        <begin position="28"/>
        <end position="456"/>
    </location>
</feature>
<keyword evidence="1" id="KW-0175">Coiled coil</keyword>
<evidence type="ECO:0000256" key="2">
    <source>
        <dbReference type="SAM" id="SignalP"/>
    </source>
</evidence>
<evidence type="ECO:0000313" key="5">
    <source>
        <dbReference type="Proteomes" id="UP000561326"/>
    </source>
</evidence>